<sequence length="71" mass="7686">MRNAGKGQQGSWGLVRMRGGAEEANGGELYHAEAEGEERACSADDGRIRYHKLRGIGTLPVIDAQRSGQME</sequence>
<dbReference type="AlphaFoldDB" id="H8FTJ1"/>
<keyword evidence="2" id="KW-1185">Reference proteome</keyword>
<evidence type="ECO:0000313" key="1">
    <source>
        <dbReference type="EMBL" id="CCG41679.1"/>
    </source>
</evidence>
<dbReference type="Proteomes" id="UP000004169">
    <property type="component" value="Unassembled WGS sequence"/>
</dbReference>
<name>H8FTJ1_MAGML</name>
<dbReference type="EMBL" id="CAHP01000021">
    <property type="protein sequence ID" value="CCG41679.1"/>
    <property type="molecule type" value="Genomic_DNA"/>
</dbReference>
<reference evidence="1 2" key="1">
    <citation type="journal article" date="2012" name="J. Bacteriol.">
        <title>Draft Genome Sequence of the Purple Photosynthetic Bacterium Phaeospirillum molischianum DSM120, a Particularly Versatile Bacterium.</title>
        <authorList>
            <person name="Duquesne K."/>
            <person name="Prima V."/>
            <person name="Ji B."/>
            <person name="Rouy Z."/>
            <person name="Medigue C."/>
            <person name="Talla E."/>
            <person name="Sturgis J.N."/>
        </authorList>
    </citation>
    <scope>NUCLEOTIDE SEQUENCE [LARGE SCALE GENOMIC DNA]</scope>
    <source>
        <strain evidence="2">DSM120</strain>
    </source>
</reference>
<comment type="caution">
    <text evidence="1">The sequence shown here is derived from an EMBL/GenBank/DDBJ whole genome shotgun (WGS) entry which is preliminary data.</text>
</comment>
<accession>H8FTJ1</accession>
<organism evidence="1 2">
    <name type="scientific">Magnetospirillum molischianum DSM 120</name>
    <dbReference type="NCBI Taxonomy" id="1150626"/>
    <lineage>
        <taxon>Bacteria</taxon>
        <taxon>Pseudomonadati</taxon>
        <taxon>Pseudomonadota</taxon>
        <taxon>Alphaproteobacteria</taxon>
        <taxon>Rhodospirillales</taxon>
        <taxon>Rhodospirillaceae</taxon>
        <taxon>Magnetospirillum</taxon>
    </lineage>
</organism>
<proteinExistence type="predicted"/>
<protein>
    <submittedName>
        <fullName evidence="1">Uncharacterized protein</fullName>
    </submittedName>
</protein>
<gene>
    <name evidence="1" type="ORF">PHAMO_280213</name>
</gene>
<evidence type="ECO:0000313" key="2">
    <source>
        <dbReference type="Proteomes" id="UP000004169"/>
    </source>
</evidence>